<reference evidence="1" key="1">
    <citation type="journal article" date="2017" name="Nature">
        <title>The sunflower genome provides insights into oil metabolism, flowering and Asterid evolution.</title>
        <authorList>
            <person name="Badouin H."/>
            <person name="Gouzy J."/>
            <person name="Grassa C.J."/>
            <person name="Murat F."/>
            <person name="Staton S.E."/>
            <person name="Cottret L."/>
            <person name="Lelandais-Briere C."/>
            <person name="Owens G.L."/>
            <person name="Carrere S."/>
            <person name="Mayjonade B."/>
            <person name="Legrand L."/>
            <person name="Gill N."/>
            <person name="Kane N.C."/>
            <person name="Bowers J.E."/>
            <person name="Hubner S."/>
            <person name="Bellec A."/>
            <person name="Berard A."/>
            <person name="Berges H."/>
            <person name="Blanchet N."/>
            <person name="Boniface M.C."/>
            <person name="Brunel D."/>
            <person name="Catrice O."/>
            <person name="Chaidir N."/>
            <person name="Claudel C."/>
            <person name="Donnadieu C."/>
            <person name="Faraut T."/>
            <person name="Fievet G."/>
            <person name="Helmstetter N."/>
            <person name="King M."/>
            <person name="Knapp S.J."/>
            <person name="Lai Z."/>
            <person name="Le Paslier M.C."/>
            <person name="Lippi Y."/>
            <person name="Lorenzon L."/>
            <person name="Mandel J.R."/>
            <person name="Marage G."/>
            <person name="Marchand G."/>
            <person name="Marquand E."/>
            <person name="Bret-Mestries E."/>
            <person name="Morien E."/>
            <person name="Nambeesan S."/>
            <person name="Nguyen T."/>
            <person name="Pegot-Espagnet P."/>
            <person name="Pouilly N."/>
            <person name="Raftis F."/>
            <person name="Sallet E."/>
            <person name="Schiex T."/>
            <person name="Thomas J."/>
            <person name="Vandecasteele C."/>
            <person name="Vares D."/>
            <person name="Vear F."/>
            <person name="Vautrin S."/>
            <person name="Crespi M."/>
            <person name="Mangin B."/>
            <person name="Burke J.M."/>
            <person name="Salse J."/>
            <person name="Munos S."/>
            <person name="Vincourt P."/>
            <person name="Rieseberg L.H."/>
            <person name="Langlade N.B."/>
        </authorList>
    </citation>
    <scope>NUCLEOTIDE SEQUENCE</scope>
    <source>
        <tissue evidence="1">Leaves</tissue>
    </source>
</reference>
<dbReference type="EMBL" id="MNCJ02000318">
    <property type="protein sequence ID" value="KAF5813728.1"/>
    <property type="molecule type" value="Genomic_DNA"/>
</dbReference>
<keyword evidence="2" id="KW-1185">Reference proteome</keyword>
<evidence type="ECO:0000313" key="2">
    <source>
        <dbReference type="Proteomes" id="UP000215914"/>
    </source>
</evidence>
<organism evidence="1 2">
    <name type="scientific">Helianthus annuus</name>
    <name type="common">Common sunflower</name>
    <dbReference type="NCBI Taxonomy" id="4232"/>
    <lineage>
        <taxon>Eukaryota</taxon>
        <taxon>Viridiplantae</taxon>
        <taxon>Streptophyta</taxon>
        <taxon>Embryophyta</taxon>
        <taxon>Tracheophyta</taxon>
        <taxon>Spermatophyta</taxon>
        <taxon>Magnoliopsida</taxon>
        <taxon>eudicotyledons</taxon>
        <taxon>Gunneridae</taxon>
        <taxon>Pentapetalae</taxon>
        <taxon>asterids</taxon>
        <taxon>campanulids</taxon>
        <taxon>Asterales</taxon>
        <taxon>Asteraceae</taxon>
        <taxon>Asteroideae</taxon>
        <taxon>Heliantheae alliance</taxon>
        <taxon>Heliantheae</taxon>
        <taxon>Helianthus</taxon>
    </lineage>
</organism>
<dbReference type="AlphaFoldDB" id="A0A9K3NW49"/>
<gene>
    <name evidence="1" type="ORF">HanXRQr2_Chr03g0102121</name>
</gene>
<evidence type="ECO:0000313" key="1">
    <source>
        <dbReference type="EMBL" id="KAF5813728.1"/>
    </source>
</evidence>
<proteinExistence type="predicted"/>
<comment type="caution">
    <text evidence="1">The sequence shown here is derived from an EMBL/GenBank/DDBJ whole genome shotgun (WGS) entry which is preliminary data.</text>
</comment>
<dbReference type="Proteomes" id="UP000215914">
    <property type="component" value="Unassembled WGS sequence"/>
</dbReference>
<dbReference type="Gramene" id="mRNA:HanXRQr2_Chr03g0102121">
    <property type="protein sequence ID" value="CDS:HanXRQr2_Chr03g0102121.1"/>
    <property type="gene ID" value="HanXRQr2_Chr03g0102121"/>
</dbReference>
<sequence length="55" mass="6384">MKNKHTQHTIRVCSRTYRGFKKPSPSSSKSFKLRDDSRLKFMNSHGLMITITRGS</sequence>
<protein>
    <submittedName>
        <fullName evidence="1">Uncharacterized protein</fullName>
    </submittedName>
</protein>
<name>A0A9K3NW49_HELAN</name>
<accession>A0A9K3NW49</accession>
<reference evidence="1" key="2">
    <citation type="submission" date="2020-06" db="EMBL/GenBank/DDBJ databases">
        <title>Helianthus annuus Genome sequencing and assembly Release 2.</title>
        <authorList>
            <person name="Gouzy J."/>
            <person name="Langlade N."/>
            <person name="Munos S."/>
        </authorList>
    </citation>
    <scope>NUCLEOTIDE SEQUENCE</scope>
    <source>
        <tissue evidence="1">Leaves</tissue>
    </source>
</reference>